<dbReference type="AlphaFoldDB" id="A0A6A5AHC6"/>
<name>A0A6A5AHC6_APHAT</name>
<proteinExistence type="predicted"/>
<gene>
    <name evidence="1" type="ORF">AaE_005083</name>
</gene>
<dbReference type="Proteomes" id="UP000469452">
    <property type="component" value="Unassembled WGS sequence"/>
</dbReference>
<accession>A0A6A5AHC6</accession>
<dbReference type="VEuPathDB" id="FungiDB:H257_14555"/>
<dbReference type="EMBL" id="VJMI01010665">
    <property type="protein sequence ID" value="KAF0755099.1"/>
    <property type="molecule type" value="Genomic_DNA"/>
</dbReference>
<protein>
    <submittedName>
        <fullName evidence="1">Uncharacterized protein</fullName>
    </submittedName>
</protein>
<evidence type="ECO:0000313" key="2">
    <source>
        <dbReference type="Proteomes" id="UP000469452"/>
    </source>
</evidence>
<comment type="caution">
    <text evidence="1">The sequence shown here is derived from an EMBL/GenBank/DDBJ whole genome shotgun (WGS) entry which is preliminary data.</text>
</comment>
<organism evidence="1 2">
    <name type="scientific">Aphanomyces astaci</name>
    <name type="common">Crayfish plague agent</name>
    <dbReference type="NCBI Taxonomy" id="112090"/>
    <lineage>
        <taxon>Eukaryota</taxon>
        <taxon>Sar</taxon>
        <taxon>Stramenopiles</taxon>
        <taxon>Oomycota</taxon>
        <taxon>Saprolegniomycetes</taxon>
        <taxon>Saprolegniales</taxon>
        <taxon>Verrucalvaceae</taxon>
        <taxon>Aphanomyces</taxon>
    </lineage>
</organism>
<reference evidence="1 2" key="1">
    <citation type="submission" date="2019-06" db="EMBL/GenBank/DDBJ databases">
        <title>Genomics analysis of Aphanomyces spp. identifies a new class of oomycete effector associated with host adaptation.</title>
        <authorList>
            <person name="Gaulin E."/>
        </authorList>
    </citation>
    <scope>NUCLEOTIDE SEQUENCE [LARGE SCALE GENOMIC DNA]</scope>
    <source>
        <strain evidence="1 2">E</strain>
    </source>
</reference>
<evidence type="ECO:0000313" key="1">
    <source>
        <dbReference type="EMBL" id="KAF0755099.1"/>
    </source>
</evidence>
<sequence length="123" mass="13983">MTKYSALYSDFVLCDGTHNATKYVMNLMPFTIVDALDRSTLVGVALDYSENSTVVTDGLQISESCGVYERQQTLALDELISCVQNECLWSPYADRQWKQNYNDMHKYPHVQQQGDVWGVSEQA</sequence>